<sequence>MGPAGKGIYRSMIKARPATRALVAAAFVALLARSGLAAGDPEPGTSEAEKAAVNRPGSGAGFPYRVTITVANDPEDLTPWLREVSQLAALEGDPPFTRMGLERRIQSDLDRFHKALRSRGYYDADLSADVRDSAPGPAMVEVRADPGPVYQVAKVAMDYRGASDVDGLPQGADAVGLKLGQTARADDVLAGEKRLSEDLRKSARPLAKVVDKVVVVDHAGRTMEVTYVVEPGPVADFGALRVSGLDRVKESFVRKMVPWREGEAYDEDQLRALRKRLSDSRLFATVHLTPAAEVGADGRIPIDLTVSEGAHRTISAGVSYATDTGAGATLRWEHRNLLGAGEKFRADVVAAQKEQSLDLTFRKPYFLDPRQTLTMNASVSREDGEAYSGEVGELGMGLEREVWEHWRLSGGLAFEYGQLVWEADPSDARRRHMLAGVPLSAIRDGTDDLLDPTTGTRLALAATPFAGQVDGAGTTFLVLETTGSAYYPAIENRLVLAGRARLASLTGADLTNVPPNHRLFAGGGGSVRGYGHNLIGPLNGDDDPTGGRSAAEIGVEARIKITETIGIVPFLDGGLVTTESWPSFSEDIRWGAGLGVRYHTSFGPLRADVAMPLNPRGSDDSFQVYISLGQAF</sequence>
<evidence type="ECO:0000313" key="8">
    <source>
        <dbReference type="Proteomes" id="UP000001929"/>
    </source>
</evidence>
<dbReference type="Pfam" id="PF07244">
    <property type="entry name" value="POTRA"/>
    <property type="match status" value="1"/>
</dbReference>
<dbReference type="InterPro" id="IPR000184">
    <property type="entry name" value="Bac_surfAg_D15"/>
</dbReference>
<evidence type="ECO:0000256" key="1">
    <source>
        <dbReference type="ARBA" id="ARBA00004370"/>
    </source>
</evidence>
<dbReference type="eggNOG" id="COG0729">
    <property type="taxonomic scope" value="Bacteria"/>
</dbReference>
<dbReference type="PANTHER" id="PTHR12815">
    <property type="entry name" value="SORTING AND ASSEMBLY MACHINERY SAMM50 PROTEIN FAMILY MEMBER"/>
    <property type="match status" value="1"/>
</dbReference>
<dbReference type="Pfam" id="PF01103">
    <property type="entry name" value="Omp85"/>
    <property type="match status" value="1"/>
</dbReference>
<keyword evidence="2" id="KW-0812">Transmembrane</keyword>
<organism evidence="7 8">
    <name type="scientific">Rhodospirillum rubrum (strain ATCC 11170 / ATH 1.1.1 / DSM 467 / LMG 4362 / NCIMB 8255 / S1)</name>
    <dbReference type="NCBI Taxonomy" id="269796"/>
    <lineage>
        <taxon>Bacteria</taxon>
        <taxon>Pseudomonadati</taxon>
        <taxon>Pseudomonadota</taxon>
        <taxon>Alphaproteobacteria</taxon>
        <taxon>Rhodospirillales</taxon>
        <taxon>Rhodospirillaceae</taxon>
        <taxon>Rhodospirillum</taxon>
    </lineage>
</organism>
<evidence type="ECO:0000256" key="3">
    <source>
        <dbReference type="ARBA" id="ARBA00023136"/>
    </source>
</evidence>
<feature type="signal peptide" evidence="4">
    <location>
        <begin position="1"/>
        <end position="37"/>
    </location>
</feature>
<comment type="subcellular location">
    <subcellularLocation>
        <location evidence="1">Membrane</location>
    </subcellularLocation>
</comment>
<keyword evidence="8" id="KW-1185">Reference proteome</keyword>
<keyword evidence="4" id="KW-0732">Signal</keyword>
<evidence type="ECO:0000256" key="4">
    <source>
        <dbReference type="SAM" id="SignalP"/>
    </source>
</evidence>
<reference evidence="7 8" key="1">
    <citation type="journal article" date="2011" name="Stand. Genomic Sci.">
        <title>Complete genome sequence of Rhodospirillum rubrum type strain (S1).</title>
        <authorList>
            <person name="Munk A.C."/>
            <person name="Copeland A."/>
            <person name="Lucas S."/>
            <person name="Lapidus A."/>
            <person name="Del Rio T.G."/>
            <person name="Barry K."/>
            <person name="Detter J.C."/>
            <person name="Hammon N."/>
            <person name="Israni S."/>
            <person name="Pitluck S."/>
            <person name="Brettin T."/>
            <person name="Bruce D."/>
            <person name="Han C."/>
            <person name="Tapia R."/>
            <person name="Gilna P."/>
            <person name="Schmutz J."/>
            <person name="Larimer F."/>
            <person name="Land M."/>
            <person name="Kyrpides N.C."/>
            <person name="Mavromatis K."/>
            <person name="Richardson P."/>
            <person name="Rohde M."/>
            <person name="Goker M."/>
            <person name="Klenk H.P."/>
            <person name="Zhang Y."/>
            <person name="Roberts G.P."/>
            <person name="Reslewic S."/>
            <person name="Schwartz D.C."/>
        </authorList>
    </citation>
    <scope>NUCLEOTIDE SEQUENCE [LARGE SCALE GENOMIC DNA]</scope>
    <source>
        <strain evidence="8">ATCC 11170 / ATH 1.1.1 / DSM 467 / LMG 4362 / NCIMB 8255 / S1</strain>
    </source>
</reference>
<evidence type="ECO:0000259" key="5">
    <source>
        <dbReference type="Pfam" id="PF01103"/>
    </source>
</evidence>
<feature type="domain" description="Bacterial surface antigen (D15)" evidence="5">
    <location>
        <begin position="336"/>
        <end position="632"/>
    </location>
</feature>
<evidence type="ECO:0000313" key="7">
    <source>
        <dbReference type="EMBL" id="ABC22899.1"/>
    </source>
</evidence>
<dbReference type="PANTHER" id="PTHR12815:SF42">
    <property type="entry name" value="BACTERIAL SURFACE ANTIGEN (D15) DOMAIN-CONTAINING PROTEIN"/>
    <property type="match status" value="1"/>
</dbReference>
<dbReference type="Proteomes" id="UP000001929">
    <property type="component" value="Chromosome"/>
</dbReference>
<dbReference type="GO" id="GO:0019867">
    <property type="term" value="C:outer membrane"/>
    <property type="evidence" value="ECO:0007669"/>
    <property type="project" value="InterPro"/>
</dbReference>
<keyword evidence="3" id="KW-0472">Membrane</keyword>
<keyword evidence="2" id="KW-1134">Transmembrane beta strand</keyword>
<evidence type="ECO:0000256" key="2">
    <source>
        <dbReference type="ARBA" id="ARBA00022452"/>
    </source>
</evidence>
<dbReference type="PhylomeDB" id="Q2RSJ6"/>
<dbReference type="Gene3D" id="2.40.160.50">
    <property type="entry name" value="membrane protein fhac: a member of the omp85/tpsb transporter family"/>
    <property type="match status" value="1"/>
</dbReference>
<feature type="domain" description="POTRA" evidence="6">
    <location>
        <begin position="237"/>
        <end position="309"/>
    </location>
</feature>
<accession>Q2RSJ6</accession>
<dbReference type="EMBL" id="CP000230">
    <property type="protein sequence ID" value="ABC22899.1"/>
    <property type="molecule type" value="Genomic_DNA"/>
</dbReference>
<name>Q2RSJ6_RHORT</name>
<dbReference type="HOGENOM" id="CLU_018618_0_1_5"/>
<protein>
    <submittedName>
        <fullName evidence="7">Surface antigen</fullName>
    </submittedName>
</protein>
<dbReference type="PATRIC" id="fig|269796.9.peg.2189"/>
<dbReference type="InterPro" id="IPR039910">
    <property type="entry name" value="D15-like"/>
</dbReference>
<dbReference type="KEGG" id="rru:Rru_A2099"/>
<evidence type="ECO:0000259" key="6">
    <source>
        <dbReference type="Pfam" id="PF07244"/>
    </source>
</evidence>
<dbReference type="Gene3D" id="3.10.20.310">
    <property type="entry name" value="membrane protein fhac"/>
    <property type="match status" value="1"/>
</dbReference>
<gene>
    <name evidence="7" type="ordered locus">Rru_A2099</name>
</gene>
<dbReference type="STRING" id="269796.Rru_A2099"/>
<dbReference type="EnsemblBacteria" id="ABC22899">
    <property type="protein sequence ID" value="ABC22899"/>
    <property type="gene ID" value="Rru_A2099"/>
</dbReference>
<feature type="chain" id="PRO_5004214820" evidence="4">
    <location>
        <begin position="38"/>
        <end position="632"/>
    </location>
</feature>
<proteinExistence type="predicted"/>
<dbReference type="AlphaFoldDB" id="Q2RSJ6"/>
<dbReference type="InterPro" id="IPR010827">
    <property type="entry name" value="BamA/TamA_POTRA"/>
</dbReference>